<dbReference type="InterPro" id="IPR036640">
    <property type="entry name" value="ABC1_TM_sf"/>
</dbReference>
<keyword evidence="17" id="KW-1185">Reference proteome</keyword>
<dbReference type="Gene3D" id="3.40.50.300">
    <property type="entry name" value="P-loop containing nucleotide triphosphate hydrolases"/>
    <property type="match status" value="2"/>
</dbReference>
<feature type="transmembrane region" description="Helical" evidence="13">
    <location>
        <begin position="249"/>
        <end position="270"/>
    </location>
</feature>
<evidence type="ECO:0000313" key="16">
    <source>
        <dbReference type="EMBL" id="PRW55972.1"/>
    </source>
</evidence>
<dbReference type="GO" id="GO:0005524">
    <property type="term" value="F:ATP binding"/>
    <property type="evidence" value="ECO:0007669"/>
    <property type="project" value="UniProtKB-KW"/>
</dbReference>
<organism evidence="16 17">
    <name type="scientific">Chlorella sorokiniana</name>
    <name type="common">Freshwater green alga</name>
    <dbReference type="NCBI Taxonomy" id="3076"/>
    <lineage>
        <taxon>Eukaryota</taxon>
        <taxon>Viridiplantae</taxon>
        <taxon>Chlorophyta</taxon>
        <taxon>core chlorophytes</taxon>
        <taxon>Trebouxiophyceae</taxon>
        <taxon>Chlorellales</taxon>
        <taxon>Chlorellaceae</taxon>
        <taxon>Chlorella clade</taxon>
        <taxon>Chlorella</taxon>
    </lineage>
</organism>
<feature type="compositionally biased region" description="Polar residues" evidence="12">
    <location>
        <begin position="1403"/>
        <end position="1413"/>
    </location>
</feature>
<dbReference type="GO" id="GO:0015421">
    <property type="term" value="F:ABC-type oligopeptide transporter activity"/>
    <property type="evidence" value="ECO:0007669"/>
    <property type="project" value="TreeGrafter"/>
</dbReference>
<dbReference type="STRING" id="3076.A0A2P6TPL1"/>
<feature type="transmembrane region" description="Helical" evidence="13">
    <location>
        <begin position="976"/>
        <end position="994"/>
    </location>
</feature>
<dbReference type="InterPro" id="IPR017871">
    <property type="entry name" value="ABC_transporter-like_CS"/>
</dbReference>
<dbReference type="InterPro" id="IPR003439">
    <property type="entry name" value="ABC_transporter-like_ATP-bd"/>
</dbReference>
<dbReference type="OrthoDB" id="6500128at2759"/>
<keyword evidence="4 13" id="KW-0812">Transmembrane</keyword>
<dbReference type="FunFam" id="1.20.1560.10:FF:000009">
    <property type="entry name" value="ABC transporter B family member 1"/>
    <property type="match status" value="1"/>
</dbReference>
<feature type="transmembrane region" description="Helical" evidence="13">
    <location>
        <begin position="328"/>
        <end position="351"/>
    </location>
</feature>
<comment type="subunit">
    <text evidence="11">Interacts with 1-naphthylphthalamic acid (NPA).</text>
</comment>
<keyword evidence="7" id="KW-0067">ATP-binding</keyword>
<dbReference type="CDD" id="cd18577">
    <property type="entry name" value="ABC_6TM_Pgp_ABCB1_D1_like"/>
    <property type="match status" value="1"/>
</dbReference>
<feature type="domain" description="ABC transmembrane type-1" evidence="15">
    <location>
        <begin position="104"/>
        <end position="392"/>
    </location>
</feature>
<dbReference type="SUPFAM" id="SSF90123">
    <property type="entry name" value="ABC transporter transmembrane region"/>
    <property type="match status" value="2"/>
</dbReference>
<dbReference type="CDD" id="cd18578">
    <property type="entry name" value="ABC_6TM_Pgp_ABCB1_D2_like"/>
    <property type="match status" value="1"/>
</dbReference>
<feature type="compositionally biased region" description="Polar residues" evidence="12">
    <location>
        <begin position="715"/>
        <end position="728"/>
    </location>
</feature>
<feature type="transmembrane region" description="Helical" evidence="13">
    <location>
        <begin position="827"/>
        <end position="855"/>
    </location>
</feature>
<evidence type="ECO:0000256" key="1">
    <source>
        <dbReference type="ARBA" id="ARBA00004651"/>
    </source>
</evidence>
<dbReference type="GO" id="GO:0016887">
    <property type="term" value="F:ATP hydrolysis activity"/>
    <property type="evidence" value="ECO:0007669"/>
    <property type="project" value="InterPro"/>
</dbReference>
<keyword evidence="8 13" id="KW-1133">Transmembrane helix</keyword>
<feature type="domain" description="ABC transmembrane type-1" evidence="15">
    <location>
        <begin position="831"/>
        <end position="1118"/>
    </location>
</feature>
<evidence type="ECO:0000256" key="4">
    <source>
        <dbReference type="ARBA" id="ARBA00022692"/>
    </source>
</evidence>
<evidence type="ECO:0000256" key="9">
    <source>
        <dbReference type="ARBA" id="ARBA00023136"/>
    </source>
</evidence>
<gene>
    <name evidence="16" type="ORF">C2E21_5175</name>
</gene>
<dbReference type="CDD" id="cd03249">
    <property type="entry name" value="ABC_MTABC3_MDL1_MDL2"/>
    <property type="match status" value="2"/>
</dbReference>
<protein>
    <submittedName>
        <fullName evidence="16">ABC transporter B family member 11-like</fullName>
    </submittedName>
</protein>
<evidence type="ECO:0000256" key="3">
    <source>
        <dbReference type="ARBA" id="ARBA00022448"/>
    </source>
</evidence>
<evidence type="ECO:0000256" key="12">
    <source>
        <dbReference type="SAM" id="MobiDB-lite"/>
    </source>
</evidence>
<dbReference type="FunFam" id="1.20.1560.10:FF:000018">
    <property type="entry name" value="ATP-binding cassette subfamily B member 11"/>
    <property type="match status" value="1"/>
</dbReference>
<dbReference type="PROSITE" id="PS00211">
    <property type="entry name" value="ABC_TRANSPORTER_1"/>
    <property type="match status" value="2"/>
</dbReference>
<feature type="transmembrane region" description="Helical" evidence="13">
    <location>
        <begin position="1055"/>
        <end position="1075"/>
    </location>
</feature>
<dbReference type="FunFam" id="3.40.50.300:FF:000205">
    <property type="entry name" value="ABC transporter B family member 4"/>
    <property type="match status" value="1"/>
</dbReference>
<sequence length="1426" mass="153498">MAGGEGSAQPPDVEDGSPVVPAGSRAANGTPTRALEVAAANGAIAAANAGAADGKSEKGYTGADEAHKVEHEREVLPEDEKAAKPASYFSLYRFADRTDWVLMALGTSGAAGSGAAMPIFSIIFGNLINAFGQNLNDPDKLEDEVTKYSLYFLYLGLASFVLGYFQVAAWTLTGVRQVNHMRHKYLAAVLRQDVGYFDTTATSGRLLQGLNEDCQTIQLGIGEKVGLTIFSMTTAVVGIIIAFTRGWQMTFVMLAVTPVLAGMAFAISVVMSRNTTYMNKAYGAANSIAQQALANVRTVYAFNGAERTVEAYAACLDTPMKVGIRQGFLSGVVVGMTNCAAFCAYALALWYGSTRIVAGSYTGGDVVNVLFAALIGGFALGQAAPNLQYFSQGKAAGGRLFEVMKRQPTIDLDAHGETLKHVEGTIEFHDVQFCYPSRPDVKVFRHFDLTVPAGKTVALVGESGSGKSTVIGLIERFYDPTAGEVHLDGVDIRRLQLRFLRQQLSLVSQEPTLFATTIAENIRFGKPGCSMEEVIEAAKASNAHNFISALPQGYDTHVGEKGVQMSGGQKQRIAIARAILKNPKVLLLDEATSALDAESERIVQDALDRLMKGRTTVVVAHRLSTVINSDSIAVVKRGRIMEQGTHDELLEQGGAYATLVQMQQATGDVSDDDDEQQQLESVALGAPLGAVPEGEALEEVDRSAHARVGRVSLERPSSATSDQQQQPGSPHGVLGALKKTGAAIPEVISEALPGQELASSGAGRAMVGPVPLQRGMSGIRRYVSWRRRPTRRRMEPSAEVDHKKSTEEEKDKKVPLRRIAALNKPELPAAITGLAGSAALGMMMPGFSLAFSSILNAFYNPDPSAISSGARKWSLVFVGIGVGAIIAALFQSYSFNYMGQKLGRRVRVLMFAALLRQEVGWYDEDRNASGVLSSKLSSDALAVKGQFGDTMGLLTQNLVTFGGGLVIAFINGWKMTLVVLACLPLLMFSAVIHTKVMIQSASKEDETFAQANQTASEAFTNIRTIAAFSMEGQVSGLYGTKLEKPTKEAQHRSNAAGMGFGFSQLCMFGIYALAFWYAGQLVGKRENTFEEVLKVFFSIFLAAMGMAQAQLFFPDVAKGKAATQRVFTIIDREPLIDTASQEGAQPLECQGEVELRGVTFAYPQRPEVKVFRHFSLRVECGRTVALVGESGSGKSTVIGLIERFYDPLAGQVLLDGRDIRSLNLRWLREQIGLVGQEPVLFNMTVRENIKYGRPDASDEQVEAAARAANAHAFIEALPEQYDTKLGEGGITLSGGQKQRVAIARAIVKDPKVLLLDEATSALDAESERIVQDALDRLMVGRTTVVVAHRLSTVRDADSIAVVFKGKIIEQGPHEELMAIPHGSYARLVRHQLTRTTTGWLSTRGPSFLRQGTSRRGLPSPAGKAPQ</sequence>
<evidence type="ECO:0000256" key="8">
    <source>
        <dbReference type="ARBA" id="ARBA00022989"/>
    </source>
</evidence>
<dbReference type="Gene3D" id="1.20.1560.10">
    <property type="entry name" value="ABC transporter type 1, transmembrane domain"/>
    <property type="match status" value="2"/>
</dbReference>
<accession>A0A2P6TPL1</accession>
<dbReference type="GO" id="GO:0005743">
    <property type="term" value="C:mitochondrial inner membrane"/>
    <property type="evidence" value="ECO:0007669"/>
    <property type="project" value="TreeGrafter"/>
</dbReference>
<feature type="transmembrane region" description="Helical" evidence="13">
    <location>
        <begin position="1095"/>
        <end position="1113"/>
    </location>
</feature>
<dbReference type="FunFam" id="3.40.50.300:FF:000066">
    <property type="entry name" value="ABC transporter B family member 1"/>
    <property type="match status" value="1"/>
</dbReference>
<dbReference type="PROSITE" id="PS50893">
    <property type="entry name" value="ABC_TRANSPORTER_2"/>
    <property type="match status" value="2"/>
</dbReference>
<keyword evidence="6" id="KW-0547">Nucleotide-binding</keyword>
<dbReference type="InterPro" id="IPR011527">
    <property type="entry name" value="ABC1_TM_dom"/>
</dbReference>
<feature type="region of interest" description="Disordered" evidence="12">
    <location>
        <begin position="790"/>
        <end position="812"/>
    </location>
</feature>
<keyword evidence="9 13" id="KW-0472">Membrane</keyword>
<evidence type="ECO:0000313" key="17">
    <source>
        <dbReference type="Proteomes" id="UP000239899"/>
    </source>
</evidence>
<evidence type="ECO:0000256" key="6">
    <source>
        <dbReference type="ARBA" id="ARBA00022741"/>
    </source>
</evidence>
<proteinExistence type="inferred from homology"/>
<dbReference type="PANTHER" id="PTHR43394">
    <property type="entry name" value="ATP-DEPENDENT PERMEASE MDL1, MITOCHONDRIAL"/>
    <property type="match status" value="1"/>
</dbReference>
<evidence type="ECO:0000256" key="11">
    <source>
        <dbReference type="ARBA" id="ARBA00062948"/>
    </source>
</evidence>
<feature type="domain" description="ABC transporter" evidence="14">
    <location>
        <begin position="1153"/>
        <end position="1389"/>
    </location>
</feature>
<dbReference type="GO" id="GO:0010329">
    <property type="term" value="F:auxin efflux transmembrane transporter activity"/>
    <property type="evidence" value="ECO:0007669"/>
    <property type="project" value="UniProtKB-ARBA"/>
</dbReference>
<dbReference type="PANTHER" id="PTHR43394:SF11">
    <property type="entry name" value="ATP-BINDING CASSETTE TRANSPORTER"/>
    <property type="match status" value="1"/>
</dbReference>
<comment type="caution">
    <text evidence="16">The sequence shown here is derived from an EMBL/GenBank/DDBJ whole genome shotgun (WGS) entry which is preliminary data.</text>
</comment>
<dbReference type="InterPro" id="IPR027417">
    <property type="entry name" value="P-loop_NTPase"/>
</dbReference>
<dbReference type="InterPro" id="IPR039421">
    <property type="entry name" value="Type_1_exporter"/>
</dbReference>
<dbReference type="GO" id="GO:0005886">
    <property type="term" value="C:plasma membrane"/>
    <property type="evidence" value="ECO:0007669"/>
    <property type="project" value="UniProtKB-SubCell"/>
</dbReference>
<keyword evidence="10" id="KW-0325">Glycoprotein</keyword>
<feature type="region of interest" description="Disordered" evidence="12">
    <location>
        <begin position="713"/>
        <end position="735"/>
    </location>
</feature>
<keyword evidence="3" id="KW-0813">Transport</keyword>
<evidence type="ECO:0000256" key="2">
    <source>
        <dbReference type="ARBA" id="ARBA00007577"/>
    </source>
</evidence>
<dbReference type="GO" id="GO:0010328">
    <property type="term" value="F:auxin influx transmembrane transporter activity"/>
    <property type="evidence" value="ECO:0007669"/>
    <property type="project" value="UniProtKB-ARBA"/>
</dbReference>
<feature type="compositionally biased region" description="Basic and acidic residues" evidence="12">
    <location>
        <begin position="54"/>
        <end position="77"/>
    </location>
</feature>
<feature type="compositionally biased region" description="Basic and acidic residues" evidence="12">
    <location>
        <begin position="792"/>
        <end position="812"/>
    </location>
</feature>
<comment type="subcellular location">
    <subcellularLocation>
        <location evidence="1">Cell membrane</location>
        <topology evidence="1">Multi-pass membrane protein</topology>
    </subcellularLocation>
</comment>
<evidence type="ECO:0000259" key="14">
    <source>
        <dbReference type="PROSITE" id="PS50893"/>
    </source>
</evidence>
<dbReference type="Pfam" id="PF00005">
    <property type="entry name" value="ABC_tran"/>
    <property type="match status" value="2"/>
</dbReference>
<evidence type="ECO:0000256" key="13">
    <source>
        <dbReference type="SAM" id="Phobius"/>
    </source>
</evidence>
<dbReference type="Pfam" id="PF00664">
    <property type="entry name" value="ABC_membrane"/>
    <property type="match status" value="2"/>
</dbReference>
<feature type="transmembrane region" description="Helical" evidence="13">
    <location>
        <begin position="100"/>
        <end position="128"/>
    </location>
</feature>
<feature type="transmembrane region" description="Helical" evidence="13">
    <location>
        <begin position="148"/>
        <end position="172"/>
    </location>
</feature>
<feature type="region of interest" description="Disordered" evidence="12">
    <location>
        <begin position="1"/>
        <end position="33"/>
    </location>
</feature>
<dbReference type="SMART" id="SM00382">
    <property type="entry name" value="AAA"/>
    <property type="match status" value="2"/>
</dbReference>
<keyword evidence="5" id="KW-0677">Repeat</keyword>
<evidence type="ECO:0000256" key="10">
    <source>
        <dbReference type="ARBA" id="ARBA00023180"/>
    </source>
</evidence>
<dbReference type="SUPFAM" id="SSF52540">
    <property type="entry name" value="P-loop containing nucleoside triphosphate hydrolases"/>
    <property type="match status" value="2"/>
</dbReference>
<feature type="transmembrane region" description="Helical" evidence="13">
    <location>
        <begin position="951"/>
        <end position="970"/>
    </location>
</feature>
<feature type="transmembrane region" description="Helical" evidence="13">
    <location>
        <begin position="225"/>
        <end position="243"/>
    </location>
</feature>
<evidence type="ECO:0000256" key="7">
    <source>
        <dbReference type="ARBA" id="ARBA00022840"/>
    </source>
</evidence>
<evidence type="ECO:0000259" key="15">
    <source>
        <dbReference type="PROSITE" id="PS50929"/>
    </source>
</evidence>
<dbReference type="InterPro" id="IPR003593">
    <property type="entry name" value="AAA+_ATPase"/>
</dbReference>
<dbReference type="GO" id="GO:0090374">
    <property type="term" value="P:oligopeptide export from mitochondrion"/>
    <property type="evidence" value="ECO:0007669"/>
    <property type="project" value="TreeGrafter"/>
</dbReference>
<dbReference type="EMBL" id="LHPG02000009">
    <property type="protein sequence ID" value="PRW55972.1"/>
    <property type="molecule type" value="Genomic_DNA"/>
</dbReference>
<feature type="region of interest" description="Disordered" evidence="12">
    <location>
        <begin position="48"/>
        <end position="77"/>
    </location>
</feature>
<name>A0A2P6TPL1_CHLSO</name>
<reference evidence="16 17" key="1">
    <citation type="journal article" date="2018" name="Plant J.">
        <title>Genome sequences of Chlorella sorokiniana UTEX 1602 and Micractinium conductrix SAG 241.80: implications to maltose excretion by a green alga.</title>
        <authorList>
            <person name="Arriola M.B."/>
            <person name="Velmurugan N."/>
            <person name="Zhang Y."/>
            <person name="Plunkett M.H."/>
            <person name="Hondzo H."/>
            <person name="Barney B.M."/>
        </authorList>
    </citation>
    <scope>NUCLEOTIDE SEQUENCE [LARGE SCALE GENOMIC DNA]</scope>
    <source>
        <strain evidence="17">UTEX 1602</strain>
    </source>
</reference>
<feature type="domain" description="ABC transporter" evidence="14">
    <location>
        <begin position="426"/>
        <end position="662"/>
    </location>
</feature>
<dbReference type="Proteomes" id="UP000239899">
    <property type="component" value="Unassembled WGS sequence"/>
</dbReference>
<comment type="similarity">
    <text evidence="2">Belongs to the ABC transporter superfamily. ABCB family. Multidrug resistance exporter (TC 3.A.1.201) subfamily.</text>
</comment>
<feature type="transmembrane region" description="Helical" evidence="13">
    <location>
        <begin position="875"/>
        <end position="895"/>
    </location>
</feature>
<feature type="region of interest" description="Disordered" evidence="12">
    <location>
        <begin position="1403"/>
        <end position="1426"/>
    </location>
</feature>
<dbReference type="PROSITE" id="PS50929">
    <property type="entry name" value="ABC_TM1F"/>
    <property type="match status" value="2"/>
</dbReference>
<evidence type="ECO:0000256" key="5">
    <source>
        <dbReference type="ARBA" id="ARBA00022737"/>
    </source>
</evidence>